<dbReference type="Proteomes" id="UP000729402">
    <property type="component" value="Unassembled WGS sequence"/>
</dbReference>
<reference evidence="2" key="2">
    <citation type="submission" date="2021-02" db="EMBL/GenBank/DDBJ databases">
        <authorList>
            <person name="Kimball J.A."/>
            <person name="Haas M.W."/>
            <person name="Macchietto M."/>
            <person name="Kono T."/>
            <person name="Duquette J."/>
            <person name="Shao M."/>
        </authorList>
    </citation>
    <scope>NUCLEOTIDE SEQUENCE</scope>
    <source>
        <tissue evidence="2">Fresh leaf tissue</tissue>
    </source>
</reference>
<name>A0A8J5SD18_ZIZPA</name>
<gene>
    <name evidence="2" type="ORF">GUJ93_ZPchr0003g16943</name>
</gene>
<dbReference type="EMBL" id="JAAALK010000286">
    <property type="protein sequence ID" value="KAG8063629.1"/>
    <property type="molecule type" value="Genomic_DNA"/>
</dbReference>
<proteinExistence type="predicted"/>
<feature type="region of interest" description="Disordered" evidence="1">
    <location>
        <begin position="1"/>
        <end position="28"/>
    </location>
</feature>
<protein>
    <recommendedName>
        <fullName evidence="4">BHLH domain-containing protein</fullName>
    </recommendedName>
</protein>
<dbReference type="OrthoDB" id="1935502at2759"/>
<evidence type="ECO:0000313" key="3">
    <source>
        <dbReference type="Proteomes" id="UP000729402"/>
    </source>
</evidence>
<keyword evidence="3" id="KW-1185">Reference proteome</keyword>
<accession>A0A8J5SD18</accession>
<evidence type="ECO:0000256" key="1">
    <source>
        <dbReference type="SAM" id="MobiDB-lite"/>
    </source>
</evidence>
<reference evidence="2" key="1">
    <citation type="journal article" date="2021" name="bioRxiv">
        <title>Whole Genome Assembly and Annotation of Northern Wild Rice, Zizania palustris L., Supports a Whole Genome Duplication in the Zizania Genus.</title>
        <authorList>
            <person name="Haas M."/>
            <person name="Kono T."/>
            <person name="Macchietto M."/>
            <person name="Millas R."/>
            <person name="McGilp L."/>
            <person name="Shao M."/>
            <person name="Duquette J."/>
            <person name="Hirsch C.N."/>
            <person name="Kimball J."/>
        </authorList>
    </citation>
    <scope>NUCLEOTIDE SEQUENCE</scope>
    <source>
        <tissue evidence="2">Fresh leaf tissue</tissue>
    </source>
</reference>
<comment type="caution">
    <text evidence="2">The sequence shown here is derived from an EMBL/GenBank/DDBJ whole genome shotgun (WGS) entry which is preliminary data.</text>
</comment>
<organism evidence="2 3">
    <name type="scientific">Zizania palustris</name>
    <name type="common">Northern wild rice</name>
    <dbReference type="NCBI Taxonomy" id="103762"/>
    <lineage>
        <taxon>Eukaryota</taxon>
        <taxon>Viridiplantae</taxon>
        <taxon>Streptophyta</taxon>
        <taxon>Embryophyta</taxon>
        <taxon>Tracheophyta</taxon>
        <taxon>Spermatophyta</taxon>
        <taxon>Magnoliopsida</taxon>
        <taxon>Liliopsida</taxon>
        <taxon>Poales</taxon>
        <taxon>Poaceae</taxon>
        <taxon>BOP clade</taxon>
        <taxon>Oryzoideae</taxon>
        <taxon>Oryzeae</taxon>
        <taxon>Zizaniinae</taxon>
        <taxon>Zizania</taxon>
    </lineage>
</organism>
<sequence>MKGRRSGKAAEARSVAGTSEMSGGGVEDPRLVKQVRELRRLVPSRREPCCEFGELFEDAASHIEDLQVQVKLMRMLLEKLSED</sequence>
<evidence type="ECO:0000313" key="2">
    <source>
        <dbReference type="EMBL" id="KAG8063629.1"/>
    </source>
</evidence>
<evidence type="ECO:0008006" key="4">
    <source>
        <dbReference type="Google" id="ProtNLM"/>
    </source>
</evidence>
<dbReference type="AlphaFoldDB" id="A0A8J5SD18"/>